<evidence type="ECO:0000313" key="3">
    <source>
        <dbReference type="EMBL" id="NDO78821.1"/>
    </source>
</evidence>
<organism evidence="3 4">
    <name type="scientific">Kocuria marina subsp. indica</name>
    <dbReference type="NCBI Taxonomy" id="1049583"/>
    <lineage>
        <taxon>Bacteria</taxon>
        <taxon>Bacillati</taxon>
        <taxon>Actinomycetota</taxon>
        <taxon>Actinomycetes</taxon>
        <taxon>Micrococcales</taxon>
        <taxon>Micrococcaceae</taxon>
        <taxon>Kocuria</taxon>
    </lineage>
</organism>
<dbReference type="Gene3D" id="2.60.120.1060">
    <property type="entry name" value="NPCBM/NEW2 domain"/>
    <property type="match status" value="1"/>
</dbReference>
<dbReference type="InterPro" id="IPR013222">
    <property type="entry name" value="Glyco_hyd_98_carb-bd"/>
</dbReference>
<dbReference type="AlphaFoldDB" id="A0A6N9R2G6"/>
<feature type="region of interest" description="Disordered" evidence="1">
    <location>
        <begin position="113"/>
        <end position="137"/>
    </location>
</feature>
<dbReference type="RefSeq" id="WP_202932163.1">
    <property type="nucleotide sequence ID" value="NZ_WMHZ01000018.1"/>
</dbReference>
<dbReference type="EMBL" id="WMHZ01000018">
    <property type="protein sequence ID" value="NDO78821.1"/>
    <property type="molecule type" value="Genomic_DNA"/>
</dbReference>
<gene>
    <name evidence="3" type="ORF">GKZ75_11460</name>
</gene>
<evidence type="ECO:0000313" key="4">
    <source>
        <dbReference type="Proteomes" id="UP000471026"/>
    </source>
</evidence>
<feature type="non-terminal residue" evidence="3">
    <location>
        <position position="137"/>
    </location>
</feature>
<evidence type="ECO:0000259" key="2">
    <source>
        <dbReference type="Pfam" id="PF08305"/>
    </source>
</evidence>
<sequence>MAGKFDRFQATLGIDDRSPDATAVYRVVVYGDDRIIATKDVRINQAVGLDVSAVGIGNLQIEATSIGGDDGSTLVLGNARILSGVTPKPAPPAPNAPRVDYLSQMSSVSFDSYSNGTSTMASSTGQRTTTDRGSWVP</sequence>
<dbReference type="Proteomes" id="UP000471026">
    <property type="component" value="Unassembled WGS sequence"/>
</dbReference>
<feature type="domain" description="Glycosyl hydrolase family 98 putative carbohydrate-binding module" evidence="2">
    <location>
        <begin position="2"/>
        <end position="75"/>
    </location>
</feature>
<name>A0A6N9R2G6_9MICC</name>
<reference evidence="3 4" key="1">
    <citation type="submission" date="2019-11" db="EMBL/GenBank/DDBJ databases">
        <title>Draft genome sequence of Kocuria indica DP-K7, a methyl red degrading Actinobacterium.</title>
        <authorList>
            <person name="Kumaran S."/>
            <person name="Tischler D."/>
            <person name="Ngo A.C.R."/>
            <person name="Schultes F."/>
        </authorList>
    </citation>
    <scope>NUCLEOTIDE SEQUENCE [LARGE SCALE GENOMIC DNA]</scope>
    <source>
        <strain evidence="3 4">DP-K7</strain>
    </source>
</reference>
<dbReference type="SUPFAM" id="SSF49785">
    <property type="entry name" value="Galactose-binding domain-like"/>
    <property type="match status" value="1"/>
</dbReference>
<comment type="caution">
    <text evidence="3">The sequence shown here is derived from an EMBL/GenBank/DDBJ whole genome shotgun (WGS) entry which is preliminary data.</text>
</comment>
<dbReference type="Pfam" id="PF08305">
    <property type="entry name" value="NPCBM"/>
    <property type="match status" value="1"/>
</dbReference>
<proteinExistence type="predicted"/>
<protein>
    <recommendedName>
        <fullName evidence="2">Glycosyl hydrolase family 98 putative carbohydrate-binding module domain-containing protein</fullName>
    </recommendedName>
</protein>
<dbReference type="InterPro" id="IPR038637">
    <property type="entry name" value="NPCBM_sf"/>
</dbReference>
<dbReference type="InterPro" id="IPR008979">
    <property type="entry name" value="Galactose-bd-like_sf"/>
</dbReference>
<accession>A0A6N9R2G6</accession>
<evidence type="ECO:0000256" key="1">
    <source>
        <dbReference type="SAM" id="MobiDB-lite"/>
    </source>
</evidence>